<dbReference type="OrthoDB" id="477186at2"/>
<evidence type="ECO:0000313" key="4">
    <source>
        <dbReference type="EMBL" id="TFD66759.1"/>
    </source>
</evidence>
<dbReference type="SUPFAM" id="SSF53756">
    <property type="entry name" value="UDP-Glycosyltransferase/glycogen phosphorylase"/>
    <property type="match status" value="1"/>
</dbReference>
<dbReference type="GO" id="GO:0016757">
    <property type="term" value="F:glycosyltransferase activity"/>
    <property type="evidence" value="ECO:0007669"/>
    <property type="project" value="InterPro"/>
</dbReference>
<dbReference type="RefSeq" id="WP_134555277.1">
    <property type="nucleotide sequence ID" value="NZ_SOHK01000009.1"/>
</dbReference>
<gene>
    <name evidence="4" type="ORF">E3T47_06185</name>
</gene>
<comment type="caution">
    <text evidence="4">The sequence shown here is derived from an EMBL/GenBank/DDBJ whole genome shotgun (WGS) entry which is preliminary data.</text>
</comment>
<evidence type="ECO:0000256" key="2">
    <source>
        <dbReference type="SAM" id="MobiDB-lite"/>
    </source>
</evidence>
<accession>A0A4R9AP17</accession>
<dbReference type="CDD" id="cd03801">
    <property type="entry name" value="GT4_PimA-like"/>
    <property type="match status" value="1"/>
</dbReference>
<evidence type="ECO:0000259" key="3">
    <source>
        <dbReference type="Pfam" id="PF00534"/>
    </source>
</evidence>
<sequence length="425" mass="44681">MSLAEAGDTQPLDAVPPSVARGETVCGEPEPIESGRVGIAPSLVHLPVPVPQTSVSAVVPALSASIVRQAERLLAVHIGRSGEVAGGMSQVVNGYLAHSFADFDLRMVASRDGSGGVRAVSLAASAFWKVLRLADPERTVVIAHLSQGGSFAREGTLLALAHARGFATVAQLHGSSFADFAQKRPGLVGRVLRAADVVLTLSAESRAAAAEFVPGERVVLVPNAVADGVHREIEPLVVFGGAVSKRKGVDLLVAAWQRLAPEHPLWRLVIAGPLADQPAVPLTRGAFVGALSHEALMKLLERSSIAVLPSRDEAMPMFILEAMARRNCVVATRVGGVPAVLANGVGVIVEPDDLDSLEEALRHAIADAAWRAKKADLARSAFETTYSAAAVFPLVERSWVAALDRRSDRVAKKHTPGSRNLSQQP</sequence>
<dbReference type="EMBL" id="SOHK01000009">
    <property type="protein sequence ID" value="TFD66759.1"/>
    <property type="molecule type" value="Genomic_DNA"/>
</dbReference>
<evidence type="ECO:0000313" key="5">
    <source>
        <dbReference type="Proteomes" id="UP000298154"/>
    </source>
</evidence>
<reference evidence="4 5" key="1">
    <citation type="submission" date="2019-03" db="EMBL/GenBank/DDBJ databases">
        <title>Genomics of glacier-inhabiting Cryobacterium strains.</title>
        <authorList>
            <person name="Liu Q."/>
            <person name="Xin Y.-H."/>
        </authorList>
    </citation>
    <scope>NUCLEOTIDE SEQUENCE [LARGE SCALE GENOMIC DNA]</scope>
    <source>
        <strain evidence="4 5">Sr36</strain>
    </source>
</reference>
<name>A0A4R9AP17_9MICO</name>
<keyword evidence="1 4" id="KW-0808">Transferase</keyword>
<keyword evidence="5" id="KW-1185">Reference proteome</keyword>
<dbReference type="PANTHER" id="PTHR12526">
    <property type="entry name" value="GLYCOSYLTRANSFERASE"/>
    <property type="match status" value="1"/>
</dbReference>
<protein>
    <submittedName>
        <fullName evidence="4">Glycosyltransferase</fullName>
    </submittedName>
</protein>
<feature type="region of interest" description="Disordered" evidence="2">
    <location>
        <begin position="1"/>
        <end position="31"/>
    </location>
</feature>
<dbReference type="Pfam" id="PF00534">
    <property type="entry name" value="Glycos_transf_1"/>
    <property type="match status" value="1"/>
</dbReference>
<dbReference type="Proteomes" id="UP000298154">
    <property type="component" value="Unassembled WGS sequence"/>
</dbReference>
<evidence type="ECO:0000256" key="1">
    <source>
        <dbReference type="ARBA" id="ARBA00022679"/>
    </source>
</evidence>
<feature type="domain" description="Glycosyl transferase family 1" evidence="3">
    <location>
        <begin position="230"/>
        <end position="369"/>
    </location>
</feature>
<organism evidence="4 5">
    <name type="scientific">Cryobacterium ruanii</name>
    <dbReference type="NCBI Taxonomy" id="1259197"/>
    <lineage>
        <taxon>Bacteria</taxon>
        <taxon>Bacillati</taxon>
        <taxon>Actinomycetota</taxon>
        <taxon>Actinomycetes</taxon>
        <taxon>Micrococcales</taxon>
        <taxon>Microbacteriaceae</taxon>
        <taxon>Cryobacterium</taxon>
    </lineage>
</organism>
<dbReference type="PANTHER" id="PTHR12526:SF637">
    <property type="entry name" value="GLYCOSYLTRANSFERASE EPSF-RELATED"/>
    <property type="match status" value="1"/>
</dbReference>
<dbReference type="InterPro" id="IPR001296">
    <property type="entry name" value="Glyco_trans_1"/>
</dbReference>
<dbReference type="AlphaFoldDB" id="A0A4R9AP17"/>
<proteinExistence type="predicted"/>
<dbReference type="Gene3D" id="3.40.50.2000">
    <property type="entry name" value="Glycogen Phosphorylase B"/>
    <property type="match status" value="2"/>
</dbReference>